<dbReference type="Proteomes" id="UP000027138">
    <property type="component" value="Unassembled WGS sequence"/>
</dbReference>
<evidence type="ECO:0000256" key="1">
    <source>
        <dbReference type="ARBA" id="ARBA00002046"/>
    </source>
</evidence>
<dbReference type="AlphaFoldDB" id="A0A067L1D9"/>
<dbReference type="GO" id="GO:0019843">
    <property type="term" value="F:rRNA binding"/>
    <property type="evidence" value="ECO:0007669"/>
    <property type="project" value="UniProtKB-KW"/>
</dbReference>
<evidence type="ECO:0000259" key="12">
    <source>
        <dbReference type="Pfam" id="PF00177"/>
    </source>
</evidence>
<dbReference type="InterPro" id="IPR020606">
    <property type="entry name" value="Ribosomal_uS7_CS"/>
</dbReference>
<dbReference type="STRING" id="180498.A0A067L1D9"/>
<evidence type="ECO:0000256" key="10">
    <source>
        <dbReference type="RuleBase" id="RU003619"/>
    </source>
</evidence>
<dbReference type="GO" id="GO:0006412">
    <property type="term" value="P:translation"/>
    <property type="evidence" value="ECO:0007669"/>
    <property type="project" value="InterPro"/>
</dbReference>
<dbReference type="FunFam" id="1.10.455.10:FF:000001">
    <property type="entry name" value="30S ribosomal protein S7"/>
    <property type="match status" value="1"/>
</dbReference>
<evidence type="ECO:0000256" key="3">
    <source>
        <dbReference type="ARBA" id="ARBA00007151"/>
    </source>
</evidence>
<dbReference type="InterPro" id="IPR023798">
    <property type="entry name" value="Ribosomal_uS7_dom"/>
</dbReference>
<dbReference type="GO" id="GO:0015935">
    <property type="term" value="C:small ribosomal subunit"/>
    <property type="evidence" value="ECO:0007669"/>
    <property type="project" value="InterPro"/>
</dbReference>
<proteinExistence type="inferred from homology"/>
<evidence type="ECO:0000256" key="6">
    <source>
        <dbReference type="ARBA" id="ARBA00022730"/>
    </source>
</evidence>
<dbReference type="NCBIfam" id="TIGR01029">
    <property type="entry name" value="rpsG_bact"/>
    <property type="match status" value="1"/>
</dbReference>
<keyword evidence="8 10" id="KW-0689">Ribosomal protein</keyword>
<keyword evidence="9 10" id="KW-0687">Ribonucleoprotein</keyword>
<dbReference type="InterPro" id="IPR036823">
    <property type="entry name" value="Ribosomal_uS7_dom_sf"/>
</dbReference>
<dbReference type="EMBL" id="KK914308">
    <property type="protein sequence ID" value="KDP42266.1"/>
    <property type="molecule type" value="Genomic_DNA"/>
</dbReference>
<dbReference type="OrthoDB" id="816221at2759"/>
<dbReference type="InterPro" id="IPR000235">
    <property type="entry name" value="Ribosomal_uS7"/>
</dbReference>
<feature type="domain" description="Small ribosomal subunit protein uS7" evidence="12">
    <location>
        <begin position="63"/>
        <end position="207"/>
    </location>
</feature>
<evidence type="ECO:0000256" key="8">
    <source>
        <dbReference type="ARBA" id="ARBA00022980"/>
    </source>
</evidence>
<dbReference type="GO" id="GO:0009536">
    <property type="term" value="C:plastid"/>
    <property type="evidence" value="ECO:0007669"/>
    <property type="project" value="UniProtKB-SubCell"/>
</dbReference>
<accession>A0A067L1D9</accession>
<evidence type="ECO:0000256" key="4">
    <source>
        <dbReference type="ARBA" id="ARBA00011458"/>
    </source>
</evidence>
<sequence>MASSSTALCSPHPLSSPRAASHAFRHSTVLPFLSSFHFKKRSNLTVNHEPPPSPCKVLCSRNPRGKKKSAKSDPIYHNRLVNLFVNRILKNGKKSLAFYIMYRALKMIQMKTKSNPLIILRQATLKVTPDVAVKATRVGGSTYQVPIELGSLQARAIAIRWLLEAARERHGPDMAFKLCCELMEAAAGNGNAFRKKETTHKMAESNRAFVHFRQFM</sequence>
<evidence type="ECO:0000256" key="9">
    <source>
        <dbReference type="ARBA" id="ARBA00023274"/>
    </source>
</evidence>
<dbReference type="PROSITE" id="PS00052">
    <property type="entry name" value="RIBOSOMAL_S7"/>
    <property type="match status" value="1"/>
</dbReference>
<organism evidence="13 14">
    <name type="scientific">Jatropha curcas</name>
    <name type="common">Barbados nut</name>
    <dbReference type="NCBI Taxonomy" id="180498"/>
    <lineage>
        <taxon>Eukaryota</taxon>
        <taxon>Viridiplantae</taxon>
        <taxon>Streptophyta</taxon>
        <taxon>Embryophyta</taxon>
        <taxon>Tracheophyta</taxon>
        <taxon>Spermatophyta</taxon>
        <taxon>Magnoliopsida</taxon>
        <taxon>eudicotyledons</taxon>
        <taxon>Gunneridae</taxon>
        <taxon>Pentapetalae</taxon>
        <taxon>rosids</taxon>
        <taxon>fabids</taxon>
        <taxon>Malpighiales</taxon>
        <taxon>Euphorbiaceae</taxon>
        <taxon>Crotonoideae</taxon>
        <taxon>Jatropheae</taxon>
        <taxon>Jatropha</taxon>
    </lineage>
</organism>
<evidence type="ECO:0000256" key="11">
    <source>
        <dbReference type="RuleBase" id="RU003620"/>
    </source>
</evidence>
<dbReference type="Gene3D" id="1.10.455.10">
    <property type="entry name" value="Ribosomal protein S7 domain"/>
    <property type="match status" value="1"/>
</dbReference>
<dbReference type="PANTHER" id="PTHR11205">
    <property type="entry name" value="RIBOSOMAL PROTEIN S7"/>
    <property type="match status" value="1"/>
</dbReference>
<dbReference type="HAMAP" id="MF_00480_B">
    <property type="entry name" value="Ribosomal_uS7_B"/>
    <property type="match status" value="1"/>
</dbReference>
<dbReference type="InterPro" id="IPR005717">
    <property type="entry name" value="Ribosomal_uS7_bac/org-type"/>
</dbReference>
<comment type="similarity">
    <text evidence="3 10">Belongs to the universal ribosomal protein uS7 family.</text>
</comment>
<keyword evidence="14" id="KW-1185">Reference proteome</keyword>
<comment type="subunit">
    <text evidence="4">Part of the 30S ribosomal subunit.</text>
</comment>
<dbReference type="CDD" id="cd14871">
    <property type="entry name" value="uS7_Chloroplast"/>
    <property type="match status" value="1"/>
</dbReference>
<evidence type="ECO:0000256" key="7">
    <source>
        <dbReference type="ARBA" id="ARBA00022884"/>
    </source>
</evidence>
<reference evidence="13 14" key="1">
    <citation type="journal article" date="2014" name="PLoS ONE">
        <title>Global Analysis of Gene Expression Profiles in Physic Nut (Jatropha curcas L.) Seedlings Exposed to Salt Stress.</title>
        <authorList>
            <person name="Zhang L."/>
            <person name="Zhang C."/>
            <person name="Wu P."/>
            <person name="Chen Y."/>
            <person name="Li M."/>
            <person name="Jiang H."/>
            <person name="Wu G."/>
        </authorList>
    </citation>
    <scope>NUCLEOTIDE SEQUENCE [LARGE SCALE GENOMIC DNA]</scope>
    <source>
        <strain evidence="14">cv. GZQX0401</strain>
        <tissue evidence="13">Young leaves</tissue>
    </source>
</reference>
<gene>
    <name evidence="13" type="ORF">JCGZ_01590</name>
</gene>
<dbReference type="Pfam" id="PF00177">
    <property type="entry name" value="Ribosomal_S7"/>
    <property type="match status" value="1"/>
</dbReference>
<evidence type="ECO:0000256" key="5">
    <source>
        <dbReference type="ARBA" id="ARBA00022640"/>
    </source>
</evidence>
<evidence type="ECO:0000313" key="13">
    <source>
        <dbReference type="EMBL" id="KDP42266.1"/>
    </source>
</evidence>
<keyword evidence="7 11" id="KW-0694">RNA-binding</keyword>
<evidence type="ECO:0000256" key="2">
    <source>
        <dbReference type="ARBA" id="ARBA00004474"/>
    </source>
</evidence>
<dbReference type="KEGG" id="jcu:105629823"/>
<dbReference type="GO" id="GO:0003735">
    <property type="term" value="F:structural constituent of ribosome"/>
    <property type="evidence" value="ECO:0007669"/>
    <property type="project" value="InterPro"/>
</dbReference>
<comment type="function">
    <text evidence="1">One of the primary rRNA binding proteins, it binds directly to 16S rRNA where it nucleates assembly of the head domain of the 30S subunit.</text>
</comment>
<evidence type="ECO:0000313" key="14">
    <source>
        <dbReference type="Proteomes" id="UP000027138"/>
    </source>
</evidence>
<dbReference type="SUPFAM" id="SSF47973">
    <property type="entry name" value="Ribosomal protein S7"/>
    <property type="match status" value="1"/>
</dbReference>
<name>A0A067L1D9_JATCU</name>
<keyword evidence="5" id="KW-0934">Plastid</keyword>
<comment type="subcellular location">
    <subcellularLocation>
        <location evidence="2">Plastid</location>
    </subcellularLocation>
</comment>
<keyword evidence="6 11" id="KW-0699">rRNA-binding</keyword>
<protein>
    <recommendedName>
        <fullName evidence="11">Ribosomal protein S7</fullName>
    </recommendedName>
</protein>